<keyword evidence="4" id="KW-1185">Reference proteome</keyword>
<proteinExistence type="predicted"/>
<keyword evidence="2" id="KW-0472">Membrane</keyword>
<sequence>MKYNVTIDDVSPLVNYSPGWIDSLPSGEATPSYQGDSYHSTQIKGSSASFTFIGTSVFVFGSKGSDHGKLAVTLDGSEHILDGFSATNIFQTALFSQVGLPFARHTLKVSNLIEDPARPRLYIDYFQFETGQDDDVANASFNIDDNNSTLSYSPADAWETTVLNLDKYYGGTVHTSKTPGATLSTRFEGNAIYIYGAVSPGYGTLDIMIDGGATTRVNCSSSAFRPQTLLFYSNDFASGGHSLSLQIPSNASAVPIDVDFITITRWSDNNGLGSGKALTPIIAGSICGALVLLAWLTYLSHWYYLRRQKRKHMNEEMLKASDMLALRAQQKKASTGSSTSPPPKSREAST</sequence>
<evidence type="ECO:0008006" key="5">
    <source>
        <dbReference type="Google" id="ProtNLM"/>
    </source>
</evidence>
<reference evidence="3 4" key="1">
    <citation type="submission" date="2014-04" db="EMBL/GenBank/DDBJ databases">
        <authorList>
            <consortium name="DOE Joint Genome Institute"/>
            <person name="Kuo A."/>
            <person name="Zuccaro A."/>
            <person name="Kohler A."/>
            <person name="Nagy L.G."/>
            <person name="Floudas D."/>
            <person name="Copeland A."/>
            <person name="Barry K.W."/>
            <person name="Cichocki N."/>
            <person name="Veneault-Fourrey C."/>
            <person name="LaButti K."/>
            <person name="Lindquist E.A."/>
            <person name="Lipzen A."/>
            <person name="Lundell T."/>
            <person name="Morin E."/>
            <person name="Murat C."/>
            <person name="Sun H."/>
            <person name="Tunlid A."/>
            <person name="Henrissat B."/>
            <person name="Grigoriev I.V."/>
            <person name="Hibbett D.S."/>
            <person name="Martin F."/>
            <person name="Nordberg H.P."/>
            <person name="Cantor M.N."/>
            <person name="Hua S.X."/>
        </authorList>
    </citation>
    <scope>NUCLEOTIDE SEQUENCE [LARGE SCALE GENOMIC DNA]</scope>
    <source>
        <strain evidence="3 4">MAFF 305830</strain>
    </source>
</reference>
<dbReference type="OrthoDB" id="3258237at2759"/>
<evidence type="ECO:0000256" key="2">
    <source>
        <dbReference type="SAM" id="Phobius"/>
    </source>
</evidence>
<protein>
    <recommendedName>
        <fullName evidence="5">Transmembrane protein</fullName>
    </recommendedName>
</protein>
<dbReference type="AlphaFoldDB" id="A0A0C3B680"/>
<dbReference type="Proteomes" id="UP000054097">
    <property type="component" value="Unassembled WGS sequence"/>
</dbReference>
<dbReference type="Gene3D" id="2.60.120.260">
    <property type="entry name" value="Galactose-binding domain-like"/>
    <property type="match status" value="2"/>
</dbReference>
<feature type="transmembrane region" description="Helical" evidence="2">
    <location>
        <begin position="281"/>
        <end position="305"/>
    </location>
</feature>
<evidence type="ECO:0000313" key="3">
    <source>
        <dbReference type="EMBL" id="KIM32340.1"/>
    </source>
</evidence>
<accession>A0A0C3B680</accession>
<reference evidence="4" key="2">
    <citation type="submission" date="2015-01" db="EMBL/GenBank/DDBJ databases">
        <title>Evolutionary Origins and Diversification of the Mycorrhizal Mutualists.</title>
        <authorList>
            <consortium name="DOE Joint Genome Institute"/>
            <consortium name="Mycorrhizal Genomics Consortium"/>
            <person name="Kohler A."/>
            <person name="Kuo A."/>
            <person name="Nagy L.G."/>
            <person name="Floudas D."/>
            <person name="Copeland A."/>
            <person name="Barry K.W."/>
            <person name="Cichocki N."/>
            <person name="Veneault-Fourrey C."/>
            <person name="LaButti K."/>
            <person name="Lindquist E.A."/>
            <person name="Lipzen A."/>
            <person name="Lundell T."/>
            <person name="Morin E."/>
            <person name="Murat C."/>
            <person name="Riley R."/>
            <person name="Ohm R."/>
            <person name="Sun H."/>
            <person name="Tunlid A."/>
            <person name="Henrissat B."/>
            <person name="Grigoriev I.V."/>
            <person name="Hibbett D.S."/>
            <person name="Martin F."/>
        </authorList>
    </citation>
    <scope>NUCLEOTIDE SEQUENCE [LARGE SCALE GENOMIC DNA]</scope>
    <source>
        <strain evidence="4">MAFF 305830</strain>
    </source>
</reference>
<keyword evidence="2" id="KW-0812">Transmembrane</keyword>
<dbReference type="EMBL" id="KN824280">
    <property type="protein sequence ID" value="KIM32340.1"/>
    <property type="molecule type" value="Genomic_DNA"/>
</dbReference>
<gene>
    <name evidence="3" type="ORF">M408DRAFT_326939</name>
</gene>
<evidence type="ECO:0000256" key="1">
    <source>
        <dbReference type="SAM" id="MobiDB-lite"/>
    </source>
</evidence>
<evidence type="ECO:0000313" key="4">
    <source>
        <dbReference type="Proteomes" id="UP000054097"/>
    </source>
</evidence>
<dbReference type="HOGENOM" id="CLU_792646_0_0_1"/>
<keyword evidence="2" id="KW-1133">Transmembrane helix</keyword>
<organism evidence="3 4">
    <name type="scientific">Serendipita vermifera MAFF 305830</name>
    <dbReference type="NCBI Taxonomy" id="933852"/>
    <lineage>
        <taxon>Eukaryota</taxon>
        <taxon>Fungi</taxon>
        <taxon>Dikarya</taxon>
        <taxon>Basidiomycota</taxon>
        <taxon>Agaricomycotina</taxon>
        <taxon>Agaricomycetes</taxon>
        <taxon>Sebacinales</taxon>
        <taxon>Serendipitaceae</taxon>
        <taxon>Serendipita</taxon>
    </lineage>
</organism>
<name>A0A0C3B680_SERVB</name>
<feature type="region of interest" description="Disordered" evidence="1">
    <location>
        <begin position="327"/>
        <end position="350"/>
    </location>
</feature>